<gene>
    <name evidence="2" type="ORF">Bathy01g07350</name>
</gene>
<dbReference type="EMBL" id="FO082278">
    <property type="protein sequence ID" value="CCO14623.1"/>
    <property type="molecule type" value="Genomic_DNA"/>
</dbReference>
<dbReference type="eggNOG" id="ENOG502T1VG">
    <property type="taxonomic scope" value="Eukaryota"/>
</dbReference>
<name>K8EZD3_9CHLO</name>
<feature type="compositionally biased region" description="Low complexity" evidence="1">
    <location>
        <begin position="14"/>
        <end position="50"/>
    </location>
</feature>
<organism evidence="2 3">
    <name type="scientific">Bathycoccus prasinos</name>
    <dbReference type="NCBI Taxonomy" id="41875"/>
    <lineage>
        <taxon>Eukaryota</taxon>
        <taxon>Viridiplantae</taxon>
        <taxon>Chlorophyta</taxon>
        <taxon>Mamiellophyceae</taxon>
        <taxon>Mamiellales</taxon>
        <taxon>Bathycoccaceae</taxon>
        <taxon>Bathycoccus</taxon>
    </lineage>
</organism>
<dbReference type="Proteomes" id="UP000198341">
    <property type="component" value="Chromosome 1"/>
</dbReference>
<evidence type="ECO:0000313" key="2">
    <source>
        <dbReference type="EMBL" id="CCO14623.1"/>
    </source>
</evidence>
<dbReference type="GeneID" id="19018469"/>
<accession>K8EZD3</accession>
<feature type="region of interest" description="Disordered" evidence="1">
    <location>
        <begin position="1"/>
        <end position="171"/>
    </location>
</feature>
<feature type="region of interest" description="Disordered" evidence="1">
    <location>
        <begin position="190"/>
        <end position="211"/>
    </location>
</feature>
<dbReference type="AlphaFoldDB" id="K8EZD3"/>
<feature type="compositionally biased region" description="Basic and acidic residues" evidence="1">
    <location>
        <begin position="132"/>
        <end position="155"/>
    </location>
</feature>
<reference evidence="2 3" key="1">
    <citation type="submission" date="2011-10" db="EMBL/GenBank/DDBJ databases">
        <authorList>
            <person name="Genoscope - CEA"/>
        </authorList>
    </citation>
    <scope>NUCLEOTIDE SEQUENCE [LARGE SCALE GENOMIC DNA]</scope>
    <source>
        <strain evidence="2 3">RCC 1105</strain>
    </source>
</reference>
<feature type="compositionally biased region" description="Basic and acidic residues" evidence="1">
    <location>
        <begin position="193"/>
        <end position="211"/>
    </location>
</feature>
<evidence type="ECO:0000313" key="3">
    <source>
        <dbReference type="Proteomes" id="UP000198341"/>
    </source>
</evidence>
<proteinExistence type="predicted"/>
<dbReference type="OrthoDB" id="498789at2759"/>
<keyword evidence="3" id="KW-1185">Reference proteome</keyword>
<evidence type="ECO:0000256" key="1">
    <source>
        <dbReference type="SAM" id="MobiDB-lite"/>
    </source>
</evidence>
<protein>
    <submittedName>
        <fullName evidence="2">Uncharacterized protein</fullName>
    </submittedName>
</protein>
<dbReference type="KEGG" id="bpg:Bathy01g07350"/>
<dbReference type="RefSeq" id="XP_007515744.1">
    <property type="nucleotide sequence ID" value="XM_007515682.1"/>
</dbReference>
<feature type="compositionally biased region" description="Basic and acidic residues" evidence="1">
    <location>
        <begin position="112"/>
        <end position="121"/>
    </location>
</feature>
<sequence>MKERKRKRKRYESSESSDLLNSSSSSFSSSSSSSSSSSLSFSSSSSSSSSSKRRKKSSDKKSRRRKEKRKSKEKKKKEKKCDADSKRRRRKRREEEGAEVVELDSKKKKRKCETLDKKEITEITTGAPPSAPRDEDISDKNNPQHEGKDEVKRSDAPAPVDATPPVPGFGAAMTLEQYRELAKQKTYLQGTVHAKDKAEADAENKDKQEKLSRGWWPCQSYKCDGHMNPKMMDKCNQCGAMRTLSKSGGTFKHRASDAQIAFNANRR</sequence>
<feature type="compositionally biased region" description="Basic residues" evidence="1">
    <location>
        <begin position="1"/>
        <end position="10"/>
    </location>
</feature>
<feature type="compositionally biased region" description="Basic residues" evidence="1">
    <location>
        <begin position="51"/>
        <end position="78"/>
    </location>
</feature>